<protein>
    <submittedName>
        <fullName evidence="2">Deoxynucleotidyltransferase terminal-interacting protein 1 isoform X3</fullName>
    </submittedName>
</protein>
<evidence type="ECO:0000313" key="2">
    <source>
        <dbReference type="RefSeq" id="XP_054836708.1"/>
    </source>
</evidence>
<sequence length="302" mass="35675">MQLNRLIDIASGKDIMSKQELENKTQKKIHWYVYMQIKNMTEYKSKIMSTPLTDFEQILNYTQREKKGMVSKIYAILLSCLKSTDLPCQSKWHQDCNTEKTQEKWEEIWSSSIFTSKVISIRLQTFKIIHRWHLTPKRLSTISSSCSPLCWKSCNEVGSFSHCWWGCPLIATFWKEILEVIKQITSYDIPLSPSIIFLDQWNIPQIPKAIRNLIAILLVAAKSATASVWKLKKVPTKEMWLSKTWDRFILDKINDNILNAERFPARSNFYDKWFPFLEFIDMHDLHPKIRIAQTLTQFSDIW</sequence>
<gene>
    <name evidence="2" type="primary">DNTTIP1</name>
</gene>
<evidence type="ECO:0000313" key="1">
    <source>
        <dbReference type="Proteomes" id="UP001190640"/>
    </source>
</evidence>
<dbReference type="Proteomes" id="UP001190640">
    <property type="component" value="Chromosome 5"/>
</dbReference>
<name>A0AA97JEK8_EUBMA</name>
<organism evidence="1 2">
    <name type="scientific">Eublepharis macularius</name>
    <name type="common">Leopard gecko</name>
    <name type="synonym">Cyrtodactylus macularius</name>
    <dbReference type="NCBI Taxonomy" id="481883"/>
    <lineage>
        <taxon>Eukaryota</taxon>
        <taxon>Metazoa</taxon>
        <taxon>Chordata</taxon>
        <taxon>Craniata</taxon>
        <taxon>Vertebrata</taxon>
        <taxon>Euteleostomi</taxon>
        <taxon>Lepidosauria</taxon>
        <taxon>Squamata</taxon>
        <taxon>Bifurcata</taxon>
        <taxon>Gekkota</taxon>
        <taxon>Eublepharidae</taxon>
        <taxon>Eublepharinae</taxon>
        <taxon>Eublepharis</taxon>
    </lineage>
</organism>
<reference evidence="2" key="1">
    <citation type="submission" date="2025-08" db="UniProtKB">
        <authorList>
            <consortium name="RefSeq"/>
        </authorList>
    </citation>
    <scope>IDENTIFICATION</scope>
    <source>
        <tissue evidence="2">Blood</tissue>
    </source>
</reference>
<dbReference type="AlphaFoldDB" id="A0AA97JEK8"/>
<keyword evidence="1" id="KW-1185">Reference proteome</keyword>
<dbReference type="GeneID" id="129330617"/>
<dbReference type="RefSeq" id="XP_054836708.1">
    <property type="nucleotide sequence ID" value="XM_054980733.1"/>
</dbReference>
<accession>A0AA97JEK8</accession>
<proteinExistence type="predicted"/>
<dbReference type="CTD" id="116092"/>